<name>A0AAW6T3V2_9MICO</name>
<comment type="caution">
    <text evidence="2">The sequence shown here is derived from an EMBL/GenBank/DDBJ whole genome shotgun (WGS) entry which is preliminary data.</text>
</comment>
<dbReference type="AlphaFoldDB" id="A0AAW6T3V2"/>
<dbReference type="InterPro" id="IPR010982">
    <property type="entry name" value="Lambda_DNA-bd_dom_sf"/>
</dbReference>
<feature type="domain" description="HTH cro/C1-type" evidence="1">
    <location>
        <begin position="41"/>
        <end position="101"/>
    </location>
</feature>
<dbReference type="SUPFAM" id="SSF47413">
    <property type="entry name" value="lambda repressor-like DNA-binding domains"/>
    <property type="match status" value="1"/>
</dbReference>
<keyword evidence="3" id="KW-1185">Reference proteome</keyword>
<gene>
    <name evidence="2" type="ORF">QF206_03355</name>
</gene>
<dbReference type="PROSITE" id="PS50943">
    <property type="entry name" value="HTH_CROC1"/>
    <property type="match status" value="1"/>
</dbReference>
<evidence type="ECO:0000259" key="1">
    <source>
        <dbReference type="PROSITE" id="PS50943"/>
    </source>
</evidence>
<protein>
    <submittedName>
        <fullName evidence="2">Helix-turn-helix transcriptional regulator</fullName>
    </submittedName>
</protein>
<proteinExistence type="predicted"/>
<dbReference type="InterPro" id="IPR001387">
    <property type="entry name" value="Cro/C1-type_HTH"/>
</dbReference>
<dbReference type="GO" id="GO:0003677">
    <property type="term" value="F:DNA binding"/>
    <property type="evidence" value="ECO:0007669"/>
    <property type="project" value="InterPro"/>
</dbReference>
<dbReference type="Gene3D" id="1.10.260.40">
    <property type="entry name" value="lambda repressor-like DNA-binding domains"/>
    <property type="match status" value="1"/>
</dbReference>
<dbReference type="EMBL" id="JASATX010000001">
    <property type="protein sequence ID" value="MDI2098004.1"/>
    <property type="molecule type" value="Genomic_DNA"/>
</dbReference>
<reference evidence="2 3" key="1">
    <citation type="submission" date="2023-04" db="EMBL/GenBank/DDBJ databases">
        <title>Klugiella caeni sp. nov. isolated from the sludge of biochemical tank.</title>
        <authorList>
            <person name="Geng K."/>
        </authorList>
    </citation>
    <scope>NUCLEOTIDE SEQUENCE [LARGE SCALE GENOMIC DNA]</scope>
    <source>
        <strain evidence="2 3">YN-L-19</strain>
    </source>
</reference>
<organism evidence="2 3">
    <name type="scientific">Ruicaihuangia caeni</name>
    <dbReference type="NCBI Taxonomy" id="3042517"/>
    <lineage>
        <taxon>Bacteria</taxon>
        <taxon>Bacillati</taxon>
        <taxon>Actinomycetota</taxon>
        <taxon>Actinomycetes</taxon>
        <taxon>Micrococcales</taxon>
        <taxon>Microbacteriaceae</taxon>
        <taxon>Ruicaihuangia</taxon>
    </lineage>
</organism>
<accession>A0AAW6T3V2</accession>
<evidence type="ECO:0000313" key="3">
    <source>
        <dbReference type="Proteomes" id="UP001321506"/>
    </source>
</evidence>
<evidence type="ECO:0000313" key="2">
    <source>
        <dbReference type="EMBL" id="MDI2098004.1"/>
    </source>
</evidence>
<dbReference type="SMART" id="SM00530">
    <property type="entry name" value="HTH_XRE"/>
    <property type="match status" value="1"/>
</dbReference>
<dbReference type="Proteomes" id="UP001321506">
    <property type="component" value="Unassembled WGS sequence"/>
</dbReference>
<dbReference type="Pfam" id="PF01381">
    <property type="entry name" value="HTH_3"/>
    <property type="match status" value="1"/>
</dbReference>
<sequence length="252" mass="28596">MNTSEHMQSRVECQCQFVRVLATMEESDFVSDVDKAVARNIKQARERAGLSQAEVARLLTDAGVPAIHQTTIARIEKGDRKLRLAEALAIARILEYRVEDLAESSRSAALRESYERLQKLVHSVKTLAGDLLHEKLVLATDLDMKMPLTQDAAIATAEYIKVNPIVYDMLDELLSTNSDLSWVIGQVYEDLRAHLHRRVTPFENSRVLDLLSEAMANSWRPLQLRDLTTLPDDEFSKRVLDRFERGEHSEAP</sequence>
<dbReference type="CDD" id="cd00093">
    <property type="entry name" value="HTH_XRE"/>
    <property type="match status" value="1"/>
</dbReference>